<dbReference type="GO" id="GO:0006654">
    <property type="term" value="P:phosphatidic acid biosynthetic process"/>
    <property type="evidence" value="ECO:0007669"/>
    <property type="project" value="TreeGrafter"/>
</dbReference>
<dbReference type="InterPro" id="IPR002123">
    <property type="entry name" value="Plipid/glycerol_acylTrfase"/>
</dbReference>
<comment type="pathway">
    <text evidence="1">Lipid metabolism.</text>
</comment>
<feature type="domain" description="Phospholipid/glycerol acyltransferase" evidence="5">
    <location>
        <begin position="71"/>
        <end position="282"/>
    </location>
</feature>
<dbReference type="PANTHER" id="PTHR10434">
    <property type="entry name" value="1-ACYL-SN-GLYCEROL-3-PHOSPHATE ACYLTRANSFERASE"/>
    <property type="match status" value="1"/>
</dbReference>
<dbReference type="SMART" id="SM00563">
    <property type="entry name" value="PlsC"/>
    <property type="match status" value="1"/>
</dbReference>
<evidence type="ECO:0000256" key="2">
    <source>
        <dbReference type="ARBA" id="ARBA00022679"/>
    </source>
</evidence>
<keyword evidence="2 6" id="KW-0808">Transferase</keyword>
<evidence type="ECO:0000313" key="7">
    <source>
        <dbReference type="Proteomes" id="UP000198781"/>
    </source>
</evidence>
<gene>
    <name evidence="6" type="ORF">SAMN05192589_103423</name>
</gene>
<name>A0A1G6Q442_9BURK</name>
<keyword evidence="3 6" id="KW-0012">Acyltransferase</keyword>
<dbReference type="PANTHER" id="PTHR10434:SF11">
    <property type="entry name" value="1-ACYL-SN-GLYCEROL-3-PHOSPHATE ACYLTRANSFERASE"/>
    <property type="match status" value="1"/>
</dbReference>
<evidence type="ECO:0000259" key="5">
    <source>
        <dbReference type="SMART" id="SM00563"/>
    </source>
</evidence>
<dbReference type="GO" id="GO:0003841">
    <property type="term" value="F:1-acylglycerol-3-phosphate O-acyltransferase activity"/>
    <property type="evidence" value="ECO:0007669"/>
    <property type="project" value="TreeGrafter"/>
</dbReference>
<evidence type="ECO:0000256" key="4">
    <source>
        <dbReference type="SAM" id="MobiDB-lite"/>
    </source>
</evidence>
<proteinExistence type="predicted"/>
<evidence type="ECO:0000256" key="3">
    <source>
        <dbReference type="ARBA" id="ARBA00023315"/>
    </source>
</evidence>
<sequence>MEFRGEAEKRGMRLLSRSAACATGIALPLICARIMAAMLSKLMSLFLLGLVRFLTGSQARWYGCPPKAEQRIYFANHQSHADLVMIWAALPQELRSITRPIAAKDYWTKTPFRQWITSAVFNAVYVDRQSGTPPTAPAAPVEPVRVEPSLDAPGIAASSGAASPVEGEQIPLSGFVAEEMPAAPLSAPDIAAPAPALPEPVPPTGPAPETPPMDAQALRDALPPDDPLAPLVRALESGDSIVIFPEGTRGHGDEPQPFKSGLYKLALMFPQAVLVPAWIHNVQRVMPKGEVVPVPILCSVTFGAPIQVEPGEERRPFLDRARRAVIALREV</sequence>
<evidence type="ECO:0000313" key="6">
    <source>
        <dbReference type="EMBL" id="SDC87011.1"/>
    </source>
</evidence>
<feature type="region of interest" description="Disordered" evidence="4">
    <location>
        <begin position="190"/>
        <end position="215"/>
    </location>
</feature>
<dbReference type="AlphaFoldDB" id="A0A1G6Q442"/>
<dbReference type="EMBL" id="FMZC01000003">
    <property type="protein sequence ID" value="SDC87011.1"/>
    <property type="molecule type" value="Genomic_DNA"/>
</dbReference>
<accession>A0A1G6Q442</accession>
<evidence type="ECO:0000256" key="1">
    <source>
        <dbReference type="ARBA" id="ARBA00005189"/>
    </source>
</evidence>
<dbReference type="Proteomes" id="UP000198781">
    <property type="component" value="Unassembled WGS sequence"/>
</dbReference>
<dbReference type="SUPFAM" id="SSF69593">
    <property type="entry name" value="Glycerol-3-phosphate (1)-acyltransferase"/>
    <property type="match status" value="2"/>
</dbReference>
<dbReference type="Pfam" id="PF01553">
    <property type="entry name" value="Acyltransferase"/>
    <property type="match status" value="2"/>
</dbReference>
<keyword evidence="7" id="KW-1185">Reference proteome</keyword>
<protein>
    <submittedName>
        <fullName evidence="6">Acyltransferase</fullName>
    </submittedName>
</protein>
<dbReference type="CDD" id="cd07989">
    <property type="entry name" value="LPLAT_AGPAT-like"/>
    <property type="match status" value="1"/>
</dbReference>
<feature type="compositionally biased region" description="Pro residues" evidence="4">
    <location>
        <begin position="195"/>
        <end position="211"/>
    </location>
</feature>
<dbReference type="STRING" id="187868.SAMN05192589_103423"/>
<organism evidence="6 7">
    <name type="scientific">Paracidovorax valerianellae</name>
    <dbReference type="NCBI Taxonomy" id="187868"/>
    <lineage>
        <taxon>Bacteria</taxon>
        <taxon>Pseudomonadati</taxon>
        <taxon>Pseudomonadota</taxon>
        <taxon>Betaproteobacteria</taxon>
        <taxon>Burkholderiales</taxon>
        <taxon>Comamonadaceae</taxon>
        <taxon>Paracidovorax</taxon>
    </lineage>
</organism>
<reference evidence="6 7" key="1">
    <citation type="submission" date="2016-10" db="EMBL/GenBank/DDBJ databases">
        <authorList>
            <person name="de Groot N.N."/>
        </authorList>
    </citation>
    <scope>NUCLEOTIDE SEQUENCE [LARGE SCALE GENOMIC DNA]</scope>
    <source>
        <strain evidence="6 7">DSM 16619</strain>
    </source>
</reference>